<dbReference type="AlphaFoldDB" id="A0AA40F5Z9"/>
<dbReference type="SUPFAM" id="SSF56112">
    <property type="entry name" value="Protein kinase-like (PK-like)"/>
    <property type="match status" value="1"/>
</dbReference>
<evidence type="ECO:0000259" key="2">
    <source>
        <dbReference type="PROSITE" id="PS50011"/>
    </source>
</evidence>
<dbReference type="InterPro" id="IPR000719">
    <property type="entry name" value="Prot_kinase_dom"/>
</dbReference>
<gene>
    <name evidence="3" type="ORF">B0T18DRAFT_486311</name>
</gene>
<feature type="compositionally biased region" description="Basic residues" evidence="1">
    <location>
        <begin position="490"/>
        <end position="500"/>
    </location>
</feature>
<organism evidence="3 4">
    <name type="scientific">Schizothecium vesticola</name>
    <dbReference type="NCBI Taxonomy" id="314040"/>
    <lineage>
        <taxon>Eukaryota</taxon>
        <taxon>Fungi</taxon>
        <taxon>Dikarya</taxon>
        <taxon>Ascomycota</taxon>
        <taxon>Pezizomycotina</taxon>
        <taxon>Sordariomycetes</taxon>
        <taxon>Sordariomycetidae</taxon>
        <taxon>Sordariales</taxon>
        <taxon>Schizotheciaceae</taxon>
        <taxon>Schizothecium</taxon>
    </lineage>
</organism>
<dbReference type="InterPro" id="IPR011009">
    <property type="entry name" value="Kinase-like_dom_sf"/>
</dbReference>
<dbReference type="PROSITE" id="PS50011">
    <property type="entry name" value="PROTEIN_KINASE_DOM"/>
    <property type="match status" value="1"/>
</dbReference>
<dbReference type="GO" id="GO:0005524">
    <property type="term" value="F:ATP binding"/>
    <property type="evidence" value="ECO:0007669"/>
    <property type="project" value="InterPro"/>
</dbReference>
<dbReference type="Gene3D" id="1.10.510.10">
    <property type="entry name" value="Transferase(Phosphotransferase) domain 1"/>
    <property type="match status" value="1"/>
</dbReference>
<accession>A0AA40F5Z9</accession>
<feature type="domain" description="Protein kinase" evidence="2">
    <location>
        <begin position="99"/>
        <end position="458"/>
    </location>
</feature>
<protein>
    <recommendedName>
        <fullName evidence="2">Protein kinase domain-containing protein</fullName>
    </recommendedName>
</protein>
<feature type="region of interest" description="Disordered" evidence="1">
    <location>
        <begin position="482"/>
        <end position="526"/>
    </location>
</feature>
<keyword evidence="4" id="KW-1185">Reference proteome</keyword>
<reference evidence="3" key="1">
    <citation type="submission" date="2023-06" db="EMBL/GenBank/DDBJ databases">
        <title>Genome-scale phylogeny and comparative genomics of the fungal order Sordariales.</title>
        <authorList>
            <consortium name="Lawrence Berkeley National Laboratory"/>
            <person name="Hensen N."/>
            <person name="Bonometti L."/>
            <person name="Westerberg I."/>
            <person name="Brannstrom I.O."/>
            <person name="Guillou S."/>
            <person name="Cros-Aarteil S."/>
            <person name="Calhoun S."/>
            <person name="Haridas S."/>
            <person name="Kuo A."/>
            <person name="Mondo S."/>
            <person name="Pangilinan J."/>
            <person name="Riley R."/>
            <person name="LaButti K."/>
            <person name="Andreopoulos B."/>
            <person name="Lipzen A."/>
            <person name="Chen C."/>
            <person name="Yanf M."/>
            <person name="Daum C."/>
            <person name="Ng V."/>
            <person name="Clum A."/>
            <person name="Steindorff A."/>
            <person name="Ohm R."/>
            <person name="Martin F."/>
            <person name="Silar P."/>
            <person name="Natvig D."/>
            <person name="Lalanne C."/>
            <person name="Gautier V."/>
            <person name="Ament-velasquez S.L."/>
            <person name="Kruys A."/>
            <person name="Hutchinson M.I."/>
            <person name="Powell A.J."/>
            <person name="Barry K."/>
            <person name="Miller A.N."/>
            <person name="Grigoriev I.V."/>
            <person name="Debuchy R."/>
            <person name="Gladieux P."/>
            <person name="Thoren M.H."/>
            <person name="Johannesson H."/>
        </authorList>
    </citation>
    <scope>NUCLEOTIDE SEQUENCE</scope>
    <source>
        <strain evidence="3">SMH3187-1</strain>
    </source>
</reference>
<evidence type="ECO:0000313" key="3">
    <source>
        <dbReference type="EMBL" id="KAK0751823.1"/>
    </source>
</evidence>
<evidence type="ECO:0000313" key="4">
    <source>
        <dbReference type="Proteomes" id="UP001172155"/>
    </source>
</evidence>
<dbReference type="GO" id="GO:0004672">
    <property type="term" value="F:protein kinase activity"/>
    <property type="evidence" value="ECO:0007669"/>
    <property type="project" value="InterPro"/>
</dbReference>
<proteinExistence type="predicted"/>
<evidence type="ECO:0000256" key="1">
    <source>
        <dbReference type="SAM" id="MobiDB-lite"/>
    </source>
</evidence>
<dbReference type="SMART" id="SM00220">
    <property type="entry name" value="S_TKc"/>
    <property type="match status" value="1"/>
</dbReference>
<sequence length="526" mass="57762">MEQADFRFLASQASFGAATSTGPSAGTLPSMMATPEGGSNSRGGLRQRTAGPDVTAVEITLGGDILSISRDADGDATPYVPYASPDSYGLPFDMETVARDQLVELGRLAPWVDVVTTRQSTRSEKLVFKHYSDTDGIPRVWWEVQWLARLSGHPHAIPLRHLVVVEGSERRVVGFTVPFLPGGSLEASRKTRPFKLKWAQQLCQVVDDLNLQHGIAHTDVRSRNIMVNSATDNLVLLDFGSAARRGKISQRGSYFPPSLSTGPLMFMLEYTRIDAPLNEPQPGHATLEREGEEPYDPSIPDYTRIDAPPNEPQPGHAALGREGEEPNDLAMLANHDVASVITLVYDLVTLSAAGDVERGTNALYCNLLNGPWIAHPDALLDHPADDYRVVLVDWLARRRADPGHYLDHADAPQAFAFPDHMPMPTAEEVQDITNKELAPGKFLRRDAVRAGRAAVNWARPATIALDRSRTLLATGEYLDDTADEREGRRQGAKRRAKRGTMAKNRPSFPRRQSPRVAALLKKASPK</sequence>
<feature type="region of interest" description="Disordered" evidence="1">
    <location>
        <begin position="17"/>
        <end position="51"/>
    </location>
</feature>
<feature type="region of interest" description="Disordered" evidence="1">
    <location>
        <begin position="277"/>
        <end position="322"/>
    </location>
</feature>
<name>A0AA40F5Z9_9PEZI</name>
<dbReference type="Proteomes" id="UP001172155">
    <property type="component" value="Unassembled WGS sequence"/>
</dbReference>
<dbReference type="EMBL" id="JAUKUD010000002">
    <property type="protein sequence ID" value="KAK0751823.1"/>
    <property type="molecule type" value="Genomic_DNA"/>
</dbReference>
<comment type="caution">
    <text evidence="3">The sequence shown here is derived from an EMBL/GenBank/DDBJ whole genome shotgun (WGS) entry which is preliminary data.</text>
</comment>